<dbReference type="RefSeq" id="XP_001449094.1">
    <property type="nucleotide sequence ID" value="XM_001449057.1"/>
</dbReference>
<dbReference type="KEGG" id="ptm:GSPATT00016510001"/>
<reference evidence="1 2" key="1">
    <citation type="journal article" date="2006" name="Nature">
        <title>Global trends of whole-genome duplications revealed by the ciliate Paramecium tetraurelia.</title>
        <authorList>
            <consortium name="Genoscope"/>
            <person name="Aury J.-M."/>
            <person name="Jaillon O."/>
            <person name="Duret L."/>
            <person name="Noel B."/>
            <person name="Jubin C."/>
            <person name="Porcel B.M."/>
            <person name="Segurens B."/>
            <person name="Daubin V."/>
            <person name="Anthouard V."/>
            <person name="Aiach N."/>
            <person name="Arnaiz O."/>
            <person name="Billaut A."/>
            <person name="Beisson J."/>
            <person name="Blanc I."/>
            <person name="Bouhouche K."/>
            <person name="Camara F."/>
            <person name="Duharcourt S."/>
            <person name="Guigo R."/>
            <person name="Gogendeau D."/>
            <person name="Katinka M."/>
            <person name="Keller A.-M."/>
            <person name="Kissmehl R."/>
            <person name="Klotz C."/>
            <person name="Koll F."/>
            <person name="Le Moue A."/>
            <person name="Lepere C."/>
            <person name="Malinsky S."/>
            <person name="Nowacki M."/>
            <person name="Nowak J.K."/>
            <person name="Plattner H."/>
            <person name="Poulain J."/>
            <person name="Ruiz F."/>
            <person name="Serrano V."/>
            <person name="Zagulski M."/>
            <person name="Dessen P."/>
            <person name="Betermier M."/>
            <person name="Weissenbach J."/>
            <person name="Scarpelli C."/>
            <person name="Schachter V."/>
            <person name="Sperling L."/>
            <person name="Meyer E."/>
            <person name="Cohen J."/>
            <person name="Wincker P."/>
        </authorList>
    </citation>
    <scope>NUCLEOTIDE SEQUENCE [LARGE SCALE GENOMIC DNA]</scope>
    <source>
        <strain evidence="1 2">Stock d4-2</strain>
    </source>
</reference>
<accession>A0DF80</accession>
<dbReference type="InParanoid" id="A0DF80"/>
<organism evidence="1 2">
    <name type="scientific">Paramecium tetraurelia</name>
    <dbReference type="NCBI Taxonomy" id="5888"/>
    <lineage>
        <taxon>Eukaryota</taxon>
        <taxon>Sar</taxon>
        <taxon>Alveolata</taxon>
        <taxon>Ciliophora</taxon>
        <taxon>Intramacronucleata</taxon>
        <taxon>Oligohymenophorea</taxon>
        <taxon>Peniculida</taxon>
        <taxon>Parameciidae</taxon>
        <taxon>Paramecium</taxon>
    </lineage>
</organism>
<evidence type="ECO:0008006" key="3">
    <source>
        <dbReference type="Google" id="ProtNLM"/>
    </source>
</evidence>
<dbReference type="EMBL" id="CT868418">
    <property type="protein sequence ID" value="CAK81697.1"/>
    <property type="molecule type" value="Genomic_DNA"/>
</dbReference>
<dbReference type="HOGENOM" id="CLU_1079495_0_0_1"/>
<dbReference type="Proteomes" id="UP000000600">
    <property type="component" value="Unassembled WGS sequence"/>
</dbReference>
<dbReference type="AlphaFoldDB" id="A0DF80"/>
<sequence length="209" mass="25053">MVLRYHWSLAINKLQKLIIKRCQQPLLNIQEERRKMKKSRSQQPSLLSTNKRFEHLRYHSQQAQNLSESKKEEEISTRMQDKFESAQKDNNINEKILKPQIGASENRQKKQHNFVHRVAQINQSLMKNFQICLRNKRKLAISVVYVIFQKYSLAQYKVKEQEILIKKIQDSRPCKPIPNVKTFLSLIKKPLVEQSKPIQQQEFEYFYQV</sequence>
<name>A0DF80_PARTE</name>
<evidence type="ECO:0000313" key="2">
    <source>
        <dbReference type="Proteomes" id="UP000000600"/>
    </source>
</evidence>
<proteinExistence type="predicted"/>
<protein>
    <recommendedName>
        <fullName evidence="3">Transmembrane protein</fullName>
    </recommendedName>
</protein>
<keyword evidence="2" id="KW-1185">Reference proteome</keyword>
<evidence type="ECO:0000313" key="1">
    <source>
        <dbReference type="EMBL" id="CAK81697.1"/>
    </source>
</evidence>
<dbReference type="GeneID" id="5034879"/>
<gene>
    <name evidence="1" type="ORF">GSPATT00016510001</name>
</gene>
<dbReference type="OrthoDB" id="10444889at2759"/>